<reference evidence="1" key="1">
    <citation type="submission" date="2023-06" db="EMBL/GenBank/DDBJ databases">
        <title>Genome-scale phylogeny and comparative genomics of the fungal order Sordariales.</title>
        <authorList>
            <consortium name="Lawrence Berkeley National Laboratory"/>
            <person name="Hensen N."/>
            <person name="Bonometti L."/>
            <person name="Westerberg I."/>
            <person name="Brannstrom I.O."/>
            <person name="Guillou S."/>
            <person name="Cros-Aarteil S."/>
            <person name="Calhoun S."/>
            <person name="Haridas S."/>
            <person name="Kuo A."/>
            <person name="Mondo S."/>
            <person name="Pangilinan J."/>
            <person name="Riley R."/>
            <person name="Labutti K."/>
            <person name="Andreopoulos B."/>
            <person name="Lipzen A."/>
            <person name="Chen C."/>
            <person name="Yanf M."/>
            <person name="Daum C."/>
            <person name="Ng V."/>
            <person name="Clum A."/>
            <person name="Steindorff A."/>
            <person name="Ohm R."/>
            <person name="Martin F."/>
            <person name="Silar P."/>
            <person name="Natvig D."/>
            <person name="Lalanne C."/>
            <person name="Gautier V."/>
            <person name="Ament-Velasquez S.L."/>
            <person name="Kruys A."/>
            <person name="Hutchinson M.I."/>
            <person name="Powell A.J."/>
            <person name="Barry K."/>
            <person name="Miller A.N."/>
            <person name="Grigoriev I.V."/>
            <person name="Debuchy R."/>
            <person name="Gladieux P."/>
            <person name="Thoren M.H."/>
            <person name="Johannesson H."/>
        </authorList>
    </citation>
    <scope>NUCLEOTIDE SEQUENCE</scope>
    <source>
        <strain evidence="1">PSN4</strain>
    </source>
</reference>
<keyword evidence="2" id="KW-1185">Reference proteome</keyword>
<dbReference type="SUPFAM" id="SSF51735">
    <property type="entry name" value="NAD(P)-binding Rossmann-fold domains"/>
    <property type="match status" value="1"/>
</dbReference>
<sequence>MHLILTGATGLVGSGILDAMIKNKAVTKISILSRRPVGMADAAHDPRINVILHNDFTSYPPSVLDQLRDAQGCVWALGVSQNQVTEPEYVEITKTYALNAATAFQSLDETKKQPFNFIFISGHGATFTPGRLTPLFGRVKGETELALAEMRRRNPLLRASTARPCAIDWTRHEAIWPFMPRQEGYKAGLMGRGILAAIRVGYKSLSAPTEELGRFVTDMALGRYEGEEGVQVAKKAGVEVLEGGFQVVDNASFRKLSGLD</sequence>
<evidence type="ECO:0008006" key="3">
    <source>
        <dbReference type="Google" id="ProtNLM"/>
    </source>
</evidence>
<dbReference type="InterPro" id="IPR036291">
    <property type="entry name" value="NAD(P)-bd_dom_sf"/>
</dbReference>
<dbReference type="Gene3D" id="3.40.50.720">
    <property type="entry name" value="NAD(P)-binding Rossmann-like Domain"/>
    <property type="match status" value="1"/>
</dbReference>
<evidence type="ECO:0000313" key="2">
    <source>
        <dbReference type="Proteomes" id="UP001239445"/>
    </source>
</evidence>
<proteinExistence type="predicted"/>
<dbReference type="Proteomes" id="UP001239445">
    <property type="component" value="Unassembled WGS sequence"/>
</dbReference>
<evidence type="ECO:0000313" key="1">
    <source>
        <dbReference type="EMBL" id="KAK1758860.1"/>
    </source>
</evidence>
<gene>
    <name evidence="1" type="ORF">QBC47DRAFT_419997</name>
</gene>
<dbReference type="PANTHER" id="PTHR14097">
    <property type="entry name" value="OXIDOREDUCTASE HTATIP2"/>
    <property type="match status" value="1"/>
</dbReference>
<protein>
    <recommendedName>
        <fullName evidence="3">Nucleoside-diphosphate-sugar epimerase</fullName>
    </recommendedName>
</protein>
<accession>A0AAJ0BJ14</accession>
<organism evidence="1 2">
    <name type="scientific">Echria macrotheca</name>
    <dbReference type="NCBI Taxonomy" id="438768"/>
    <lineage>
        <taxon>Eukaryota</taxon>
        <taxon>Fungi</taxon>
        <taxon>Dikarya</taxon>
        <taxon>Ascomycota</taxon>
        <taxon>Pezizomycotina</taxon>
        <taxon>Sordariomycetes</taxon>
        <taxon>Sordariomycetidae</taxon>
        <taxon>Sordariales</taxon>
        <taxon>Schizotheciaceae</taxon>
        <taxon>Echria</taxon>
    </lineage>
</organism>
<dbReference type="EMBL" id="MU839828">
    <property type="protein sequence ID" value="KAK1758860.1"/>
    <property type="molecule type" value="Genomic_DNA"/>
</dbReference>
<name>A0AAJ0BJ14_9PEZI</name>
<dbReference type="PANTHER" id="PTHR14097:SF8">
    <property type="entry name" value="NAD(P)-BINDING DOMAIN-CONTAINING PROTEIN"/>
    <property type="match status" value="1"/>
</dbReference>
<dbReference type="AlphaFoldDB" id="A0AAJ0BJ14"/>
<comment type="caution">
    <text evidence="1">The sequence shown here is derived from an EMBL/GenBank/DDBJ whole genome shotgun (WGS) entry which is preliminary data.</text>
</comment>